<keyword evidence="2" id="KW-1185">Reference proteome</keyword>
<proteinExistence type="predicted"/>
<dbReference type="eggNOG" id="ENOG502ZUKF">
    <property type="taxonomic scope" value="Bacteria"/>
</dbReference>
<protein>
    <submittedName>
        <fullName evidence="1">Uncharacterized protein</fullName>
    </submittedName>
</protein>
<reference evidence="1 2" key="1">
    <citation type="submission" date="2007-06" db="EMBL/GenBank/DDBJ databases">
        <authorList>
            <person name="Shimkets L."/>
            <person name="Ferriera S."/>
            <person name="Johnson J."/>
            <person name="Kravitz S."/>
            <person name="Beeson K."/>
            <person name="Sutton G."/>
            <person name="Rogers Y.-H."/>
            <person name="Friedman R."/>
            <person name="Frazier M."/>
            <person name="Venter J.C."/>
        </authorList>
    </citation>
    <scope>NUCLEOTIDE SEQUENCE [LARGE SCALE GENOMIC DNA]</scope>
    <source>
        <strain evidence="1 2">SIR-1</strain>
    </source>
</reference>
<dbReference type="AlphaFoldDB" id="A6GFU5"/>
<organism evidence="1 2">
    <name type="scientific">Plesiocystis pacifica SIR-1</name>
    <dbReference type="NCBI Taxonomy" id="391625"/>
    <lineage>
        <taxon>Bacteria</taxon>
        <taxon>Pseudomonadati</taxon>
        <taxon>Myxococcota</taxon>
        <taxon>Polyangia</taxon>
        <taxon>Nannocystales</taxon>
        <taxon>Nannocystaceae</taxon>
        <taxon>Plesiocystis</taxon>
    </lineage>
</organism>
<sequence length="158" mass="17831">MKRRLGRAGGERERLHRQREWDQRHGEGMWAIGYVLDGAFVTQAEAYARIYVPSYADFFDAHPEVLDELLRTAKALRNPHAEATTGVDLQVPAILEILEARGLSLRGDALVDIGTWKNQASHAISVRLSPLQVPCHGFPKLTLEKFWQSKKCLAVWAT</sequence>
<evidence type="ECO:0000313" key="1">
    <source>
        <dbReference type="EMBL" id="EDM75243.1"/>
    </source>
</evidence>
<evidence type="ECO:0000313" key="2">
    <source>
        <dbReference type="Proteomes" id="UP000005801"/>
    </source>
</evidence>
<dbReference type="Proteomes" id="UP000005801">
    <property type="component" value="Unassembled WGS sequence"/>
</dbReference>
<name>A6GFU5_9BACT</name>
<gene>
    <name evidence="1" type="ORF">PPSIR1_18025</name>
</gene>
<comment type="caution">
    <text evidence="1">The sequence shown here is derived from an EMBL/GenBank/DDBJ whole genome shotgun (WGS) entry which is preliminary data.</text>
</comment>
<accession>A6GFU5</accession>
<dbReference type="EMBL" id="ABCS01000098">
    <property type="protein sequence ID" value="EDM75243.1"/>
    <property type="molecule type" value="Genomic_DNA"/>
</dbReference>